<protein>
    <submittedName>
        <fullName evidence="1">Uncharacterized protein</fullName>
    </submittedName>
</protein>
<evidence type="ECO:0000313" key="1">
    <source>
        <dbReference type="EMBL" id="KRK89766.1"/>
    </source>
</evidence>
<dbReference type="EMBL" id="AZEA01000001">
    <property type="protein sequence ID" value="KRK89766.1"/>
    <property type="molecule type" value="Genomic_DNA"/>
</dbReference>
<comment type="caution">
    <text evidence="1">The sequence shown here is derived from an EMBL/GenBank/DDBJ whole genome shotgun (WGS) entry which is preliminary data.</text>
</comment>
<organism evidence="1 2">
    <name type="scientific">Lentilactobacillus sunkii DSM 19904</name>
    <dbReference type="NCBI Taxonomy" id="1423808"/>
    <lineage>
        <taxon>Bacteria</taxon>
        <taxon>Bacillati</taxon>
        <taxon>Bacillota</taxon>
        <taxon>Bacilli</taxon>
        <taxon>Lactobacillales</taxon>
        <taxon>Lactobacillaceae</taxon>
        <taxon>Lentilactobacillus</taxon>
    </lineage>
</organism>
<reference evidence="1 2" key="1">
    <citation type="journal article" date="2015" name="Genome Announc.">
        <title>Expanding the biotechnology potential of lactobacilli through comparative genomics of 213 strains and associated genera.</title>
        <authorList>
            <person name="Sun Z."/>
            <person name="Harris H.M."/>
            <person name="McCann A."/>
            <person name="Guo C."/>
            <person name="Argimon S."/>
            <person name="Zhang W."/>
            <person name="Yang X."/>
            <person name="Jeffery I.B."/>
            <person name="Cooney J.C."/>
            <person name="Kagawa T.F."/>
            <person name="Liu W."/>
            <person name="Song Y."/>
            <person name="Salvetti E."/>
            <person name="Wrobel A."/>
            <person name="Rasinkangas P."/>
            <person name="Parkhill J."/>
            <person name="Rea M.C."/>
            <person name="O'Sullivan O."/>
            <person name="Ritari J."/>
            <person name="Douillard F.P."/>
            <person name="Paul Ross R."/>
            <person name="Yang R."/>
            <person name="Briner A.E."/>
            <person name="Felis G.E."/>
            <person name="de Vos W.M."/>
            <person name="Barrangou R."/>
            <person name="Klaenhammer T.R."/>
            <person name="Caufield P.W."/>
            <person name="Cui Y."/>
            <person name="Zhang H."/>
            <person name="O'Toole P.W."/>
        </authorList>
    </citation>
    <scope>NUCLEOTIDE SEQUENCE [LARGE SCALE GENOMIC DNA]</scope>
    <source>
        <strain evidence="1 2">DSM 19904</strain>
    </source>
</reference>
<name>A0A0R1L1R0_9LACO</name>
<evidence type="ECO:0000313" key="2">
    <source>
        <dbReference type="Proteomes" id="UP000051581"/>
    </source>
</evidence>
<dbReference type="AlphaFoldDB" id="A0A0R1L1R0"/>
<dbReference type="Proteomes" id="UP000051581">
    <property type="component" value="Unassembled WGS sequence"/>
</dbReference>
<gene>
    <name evidence="1" type="ORF">FD17_GL000002</name>
</gene>
<accession>A0A0R1L1R0</accession>
<keyword evidence="2" id="KW-1185">Reference proteome</keyword>
<dbReference type="PATRIC" id="fig|1423808.3.peg.2"/>
<proteinExistence type="predicted"/>
<sequence>MFAGRVIITYKNLVIRTTVGFLAFIGLGGIVEKTVSAEPYVQRTTAKMIKSNGQTNLYFKFQKPYRARLILHKTTGNYIKKTVTLPKGTIVSGVPDRDGHKFTTIHNGAVDVSYQLKKRVVKGYQSATLNFAVKYSSGILRQVKKPAYSLPYGHNILWTGKPVNLWPKRAVTSPSQIKITSDGYVESYHYHSVTAGDTTINYQVKPNSSVKINHVLKRGSSIYFYYRDHLKGVSDKRVRKAGPYQYRLTLTNKHTPYAFGDPDNDMFQYASFYSVGNRSYWTVDGASDVYDPATGTD</sequence>